<dbReference type="EMBL" id="LS483469">
    <property type="protein sequence ID" value="SQI32966.1"/>
    <property type="molecule type" value="Genomic_DNA"/>
</dbReference>
<proteinExistence type="inferred from homology"/>
<evidence type="ECO:0000313" key="9">
    <source>
        <dbReference type="EMBL" id="SQI32966.1"/>
    </source>
</evidence>
<dbReference type="NCBIfam" id="TIGR01484">
    <property type="entry name" value="HAD-SF-IIB"/>
    <property type="match status" value="1"/>
</dbReference>
<keyword evidence="4 6" id="KW-0460">Magnesium</keyword>
<dbReference type="PROSITE" id="PS01228">
    <property type="entry name" value="COF_1"/>
    <property type="match status" value="1"/>
</dbReference>
<comment type="function">
    <text evidence="6">Catalyzes the hydrolysis of 4-amino-2-methyl-5-hydroxymethylpyrimidine pyrophosphate (HMP-PP) to 4-amino-2-methyl-5-hydroxymethylpyrimidine phosphate (HMP-P).</text>
</comment>
<dbReference type="Proteomes" id="UP000248196">
    <property type="component" value="Unassembled WGS sequence"/>
</dbReference>
<dbReference type="InterPro" id="IPR023938">
    <property type="entry name" value="HMP-PP_phosphatase"/>
</dbReference>
<dbReference type="PROSITE" id="PS01229">
    <property type="entry name" value="COF_2"/>
    <property type="match status" value="1"/>
</dbReference>
<keyword evidence="2 6" id="KW-0479">Metal-binding</keyword>
<evidence type="ECO:0000256" key="6">
    <source>
        <dbReference type="HAMAP-Rule" id="MF_01847"/>
    </source>
</evidence>
<dbReference type="NCBIfam" id="TIGR00099">
    <property type="entry name" value="Cof-subfamily"/>
    <property type="match status" value="1"/>
</dbReference>
<organism evidence="9 11">
    <name type="scientific">Serratia plymuthica</name>
    <dbReference type="NCBI Taxonomy" id="82996"/>
    <lineage>
        <taxon>Bacteria</taxon>
        <taxon>Pseudomonadati</taxon>
        <taxon>Pseudomonadota</taxon>
        <taxon>Gammaproteobacteria</taxon>
        <taxon>Enterobacterales</taxon>
        <taxon>Yersiniaceae</taxon>
        <taxon>Serratia</taxon>
    </lineage>
</organism>
<keyword evidence="3 6" id="KW-0378">Hydrolase</keyword>
<reference evidence="9 11" key="2">
    <citation type="submission" date="2018-06" db="EMBL/GenBank/DDBJ databases">
        <authorList>
            <consortium name="Pathogen Informatics"/>
            <person name="Doyle S."/>
        </authorList>
    </citation>
    <scope>NUCLEOTIDE SEQUENCE [LARGE SCALE GENOMIC DNA]</scope>
    <source>
        <strain evidence="9 11">NCTC12961</strain>
    </source>
</reference>
<dbReference type="EMBL" id="CP065673">
    <property type="protein sequence ID" value="QPS22155.1"/>
    <property type="molecule type" value="Genomic_DNA"/>
</dbReference>
<dbReference type="STRING" id="82996.ADP72_05930"/>
<dbReference type="CDD" id="cd07516">
    <property type="entry name" value="HAD_Pase"/>
    <property type="match status" value="1"/>
</dbReference>
<dbReference type="Proteomes" id="UP000248897">
    <property type="component" value="Chromosome 1"/>
</dbReference>
<dbReference type="NCBIfam" id="NF011705">
    <property type="entry name" value="PRK15126.1"/>
    <property type="match status" value="1"/>
</dbReference>
<dbReference type="HAMAP" id="MF_01847">
    <property type="entry name" value="HMP_PP_phosphat"/>
    <property type="match status" value="1"/>
</dbReference>
<dbReference type="InterPro" id="IPR023214">
    <property type="entry name" value="HAD_sf"/>
</dbReference>
<evidence type="ECO:0000256" key="2">
    <source>
        <dbReference type="ARBA" id="ARBA00022723"/>
    </source>
</evidence>
<dbReference type="RefSeq" id="WP_020453710.1">
    <property type="nucleotide sequence ID" value="NZ_CAMISH010000002.1"/>
</dbReference>
<evidence type="ECO:0000256" key="4">
    <source>
        <dbReference type="ARBA" id="ARBA00022842"/>
    </source>
</evidence>
<dbReference type="SFLD" id="SFLDG01140">
    <property type="entry name" value="C2.B:_Phosphomannomutase_and_P"/>
    <property type="match status" value="1"/>
</dbReference>
<dbReference type="InterPro" id="IPR000150">
    <property type="entry name" value="Cof"/>
</dbReference>
<evidence type="ECO:0000256" key="1">
    <source>
        <dbReference type="ARBA" id="ARBA00001946"/>
    </source>
</evidence>
<feature type="binding site" evidence="6">
    <location>
        <position position="213"/>
    </location>
    <ligand>
        <name>Mg(2+)</name>
        <dbReference type="ChEBI" id="CHEBI:18420"/>
    </ligand>
</feature>
<dbReference type="Pfam" id="PF08282">
    <property type="entry name" value="Hydrolase_3"/>
    <property type="match status" value="1"/>
</dbReference>
<accession>A0A2X4TZN4</accession>
<dbReference type="OrthoDB" id="5498330at2"/>
<dbReference type="GO" id="GO:0016791">
    <property type="term" value="F:phosphatase activity"/>
    <property type="evidence" value="ECO:0007669"/>
    <property type="project" value="UniProtKB-UniRule"/>
</dbReference>
<dbReference type="AlphaFoldDB" id="A0A2X4TZN4"/>
<evidence type="ECO:0000256" key="5">
    <source>
        <dbReference type="ARBA" id="ARBA00034778"/>
    </source>
</evidence>
<comment type="similarity">
    <text evidence="5 6">Belongs to the HAD-like hydrolase superfamily. Cof family.</text>
</comment>
<evidence type="ECO:0000256" key="3">
    <source>
        <dbReference type="ARBA" id="ARBA00022801"/>
    </source>
</evidence>
<evidence type="ECO:0000313" key="12">
    <source>
        <dbReference type="Proteomes" id="UP000594967"/>
    </source>
</evidence>
<dbReference type="GO" id="GO:0016818">
    <property type="term" value="F:hydrolase activity, acting on acid anhydrides, in phosphorus-containing anhydrides"/>
    <property type="evidence" value="ECO:0007669"/>
    <property type="project" value="InterPro"/>
</dbReference>
<reference evidence="8 12" key="3">
    <citation type="submission" date="2020-12" db="EMBL/GenBank/DDBJ databases">
        <title>FDA dAtabase for Regulatory Grade micrObial Sequences (FDA-ARGOS): Supporting development and validation of Infectious Disease Dx tests.</title>
        <authorList>
            <person name="Sproer C."/>
            <person name="Gronow S."/>
            <person name="Severitt S."/>
            <person name="Schroder I."/>
            <person name="Tallon L."/>
            <person name="Sadzewicz L."/>
            <person name="Zhao X."/>
            <person name="Boylan J."/>
            <person name="Ott S."/>
            <person name="Bowen H."/>
            <person name="Vavikolanu K."/>
            <person name="Mehta A."/>
            <person name="Aluvathingal J."/>
            <person name="Nadendla S."/>
            <person name="Lowell S."/>
            <person name="Myers T."/>
            <person name="Yan Y."/>
            <person name="Sichtig H."/>
        </authorList>
    </citation>
    <scope>NUCLEOTIDE SEQUENCE [LARGE SCALE GENOMIC DNA]</scope>
    <source>
        <strain evidence="8 12">FDAARGOS_907</strain>
    </source>
</reference>
<feature type="active site" description="Nucleophile" evidence="6">
    <location>
        <position position="8"/>
    </location>
</feature>
<comment type="cofactor">
    <cofactor evidence="1 6">
        <name>Mg(2+)</name>
        <dbReference type="ChEBI" id="CHEBI:18420"/>
    </cofactor>
</comment>
<evidence type="ECO:0000313" key="7">
    <source>
        <dbReference type="EMBL" id="PYD38033.1"/>
    </source>
</evidence>
<protein>
    <recommendedName>
        <fullName evidence="6">HMP-PP phosphatase</fullName>
        <ecNumber evidence="6">3.6.1.-</ecNumber>
    </recommendedName>
</protein>
<comment type="catalytic activity">
    <reaction evidence="6">
        <text>4-amino-2-methyl-5-(diphosphooxymethyl)pyrimidine + H2O = 4-amino-2-methyl-5-(phosphooxymethyl)pyrimidine + phosphate + H(+)</text>
        <dbReference type="Rhea" id="RHEA:27914"/>
        <dbReference type="ChEBI" id="CHEBI:15377"/>
        <dbReference type="ChEBI" id="CHEBI:15378"/>
        <dbReference type="ChEBI" id="CHEBI:43474"/>
        <dbReference type="ChEBI" id="CHEBI:57841"/>
        <dbReference type="ChEBI" id="CHEBI:58354"/>
    </reaction>
</comment>
<keyword evidence="12" id="KW-1185">Reference proteome</keyword>
<sequence length="274" mass="30629">MYRLAAFDMDGTLLTPDHRVGSETLAVLKQLVERDMIVTFATGRHYLDAQPIMAQLGLQGYLITGNGTRVYDNRGQQLHATDLPADIAEEVLHTHWRTEASMHVFRDEGWITEFAVPDEMLRAHHLSGFRFQLAELRRLPAFGNSKVCFIAPHEALLALQLQLQAHLGDRADLCFSAYECLEVLPLGCNKGTALDMLSRHLGITMADCMAFGDAMNDKEMLATVGHGVVMGNALPQLKSLLPRLPVIGHCEQQAVAHYLQHWLRSPYLTYSPEL</sequence>
<dbReference type="GO" id="GO:0000287">
    <property type="term" value="F:magnesium ion binding"/>
    <property type="evidence" value="ECO:0007669"/>
    <property type="project" value="UniProtKB-UniRule"/>
</dbReference>
<name>A0A2X4TZN4_SERPL</name>
<dbReference type="EMBL" id="PESE01000005">
    <property type="protein sequence ID" value="PYD38033.1"/>
    <property type="molecule type" value="Genomic_DNA"/>
</dbReference>
<reference evidence="7 10" key="1">
    <citation type="submission" date="2017-11" db="EMBL/GenBank/DDBJ databases">
        <title>Genome sequence of the oocydin A producing rhizobacterium Serratia plymuthica 4Rx5.</title>
        <authorList>
            <person name="Matilla M.A."/>
            <person name="Udaondo Z."/>
            <person name="Salmond G.P.C."/>
        </authorList>
    </citation>
    <scope>NUCLEOTIDE SEQUENCE [LARGE SCALE GENOMIC DNA]</scope>
    <source>
        <strain evidence="7 10">4Rx5</strain>
    </source>
</reference>
<dbReference type="PANTHER" id="PTHR47267">
    <property type="match status" value="1"/>
</dbReference>
<dbReference type="Proteomes" id="UP000594967">
    <property type="component" value="Chromosome"/>
</dbReference>
<dbReference type="EC" id="3.6.1.-" evidence="6"/>
<dbReference type="Gene3D" id="3.40.50.1000">
    <property type="entry name" value="HAD superfamily/HAD-like"/>
    <property type="match status" value="1"/>
</dbReference>
<dbReference type="PANTHER" id="PTHR47267:SF2">
    <property type="entry name" value="HMP-PP PHOSPHATASE"/>
    <property type="match status" value="1"/>
</dbReference>
<feature type="binding site" evidence="6">
    <location>
        <position position="8"/>
    </location>
    <ligand>
        <name>Mg(2+)</name>
        <dbReference type="ChEBI" id="CHEBI:18420"/>
    </ligand>
</feature>
<evidence type="ECO:0000313" key="8">
    <source>
        <dbReference type="EMBL" id="QPS22155.1"/>
    </source>
</evidence>
<dbReference type="InterPro" id="IPR036412">
    <property type="entry name" value="HAD-like_sf"/>
</dbReference>
<dbReference type="SUPFAM" id="SSF56784">
    <property type="entry name" value="HAD-like"/>
    <property type="match status" value="1"/>
</dbReference>
<dbReference type="SFLD" id="SFLDS00003">
    <property type="entry name" value="Haloacid_Dehalogenase"/>
    <property type="match status" value="1"/>
</dbReference>
<evidence type="ECO:0000313" key="11">
    <source>
        <dbReference type="Proteomes" id="UP000248897"/>
    </source>
</evidence>
<gene>
    <name evidence="9" type="primary">cof_2</name>
    <name evidence="6 8" type="synonym">cof</name>
    <name evidence="7" type="ORF">CT690_17345</name>
    <name evidence="8" type="ORF">I6G64_07115</name>
    <name evidence="9" type="ORF">NCTC12961_01302</name>
</gene>
<dbReference type="Gene3D" id="3.30.1240.10">
    <property type="match status" value="1"/>
</dbReference>
<feature type="binding site" evidence="6">
    <location>
        <position position="10"/>
    </location>
    <ligand>
        <name>Mg(2+)</name>
        <dbReference type="ChEBI" id="CHEBI:18420"/>
    </ligand>
</feature>
<dbReference type="InterPro" id="IPR006379">
    <property type="entry name" value="HAD-SF_hydro_IIB"/>
</dbReference>
<evidence type="ECO:0000313" key="10">
    <source>
        <dbReference type="Proteomes" id="UP000248196"/>
    </source>
</evidence>